<feature type="domain" description="Alginate export" evidence="1">
    <location>
        <begin position="25"/>
        <end position="429"/>
    </location>
</feature>
<dbReference type="KEGG" id="ttk:TST_1593"/>
<dbReference type="OrthoDB" id="9789168at2"/>
<dbReference type="EMBL" id="AP013035">
    <property type="protein sequence ID" value="BAT72379.1"/>
    <property type="molecule type" value="Genomic_DNA"/>
</dbReference>
<gene>
    <name evidence="2" type="ORF">TST_1593</name>
</gene>
<dbReference type="Pfam" id="PF13372">
    <property type="entry name" value="Alginate_exp"/>
    <property type="match status" value="1"/>
</dbReference>
<sequence>MKGVGRGLLVLLLVLIQTVAFAKKIKFSTDVRFRYEFNDNFNKKFYGEDPKFGKRRDGFLLGRFRFGMDYEPDDTIHLALWVQDSRAWDWAMPDRAFCSKTLGTCNNPQKDYLELYTTYLEVKHPWSLPFVVKVGRQRIAYGDNRVFGPGQWGNSGRYIWDAVKVRFTKGDAFVDVFYGRNMIHEPKRFSLKHRHDKSTLALYGHIPLRFWRISNVFEPFAFTKWDWHDRFKGENGTKGKLNLYYAGLHWTGKMGVLDWNHTYVGMWGHKGPDSVAAYAYHVEGGISFERGLRYRIYVAYSYASGDKNPHDGRDNRFDGAFGSVDRAYGRMNLFKWSNLEDAEGGLELFWNKKIKAKLEYHHFRLAQSRDGWSHNPSYYRDKTGASGKEMGHEFDVVVHYRLKRQEIQVGYGHFWPGEFVKKQASEKEANWFFVQWEIKM</sequence>
<dbReference type="AlphaFoldDB" id="A0A0S3QVN2"/>
<dbReference type="Gene3D" id="2.40.160.100">
    <property type="match status" value="1"/>
</dbReference>
<dbReference type="Proteomes" id="UP000063234">
    <property type="component" value="Chromosome"/>
</dbReference>
<reference evidence="3" key="1">
    <citation type="journal article" date="2018" name="Science">
        <title>A primordial and reversible TCA cycle in a facultatively chemolithoautotrophic thermophile.</title>
        <authorList>
            <person name="Nunoura T."/>
            <person name="Chikaraishi Y."/>
            <person name="Izaki R."/>
            <person name="Suwa T."/>
            <person name="Sato T."/>
            <person name="Harada T."/>
            <person name="Mori K."/>
            <person name="Kato Y."/>
            <person name="Miyazaki M."/>
            <person name="Shimamura S."/>
            <person name="Yanagawa K."/>
            <person name="Shuto A."/>
            <person name="Ohkouchi N."/>
            <person name="Fujita N."/>
            <person name="Takaki Y."/>
            <person name="Atomi H."/>
            <person name="Takai K."/>
        </authorList>
    </citation>
    <scope>NUCLEOTIDE SEQUENCE [LARGE SCALE GENOMIC DNA]</scope>
    <source>
        <strain evidence="3">DSM 17441 / JCM 13301 / NBRC 103674 / ABI70S6</strain>
    </source>
</reference>
<dbReference type="InterPro" id="IPR053728">
    <property type="entry name" value="Alginate_Permeability_Chnl"/>
</dbReference>
<dbReference type="RefSeq" id="WP_068550498.1">
    <property type="nucleotide sequence ID" value="NZ_AP013035.1"/>
</dbReference>
<protein>
    <recommendedName>
        <fullName evidence="1">Alginate export domain-containing protein</fullName>
    </recommendedName>
</protein>
<name>A0A0S3QVN2_THET7</name>
<dbReference type="InterPro" id="IPR025388">
    <property type="entry name" value="Alginate_export_dom"/>
</dbReference>
<organism evidence="2 3">
    <name type="scientific">Thermosulfidibacter takaii (strain DSM 17441 / JCM 13301 / NBRC 103674 / ABI70S6)</name>
    <dbReference type="NCBI Taxonomy" id="1298851"/>
    <lineage>
        <taxon>Bacteria</taxon>
        <taxon>Pseudomonadati</taxon>
        <taxon>Thermosulfidibacterota</taxon>
        <taxon>Thermosulfidibacteria</taxon>
        <taxon>Thermosulfidibacterales</taxon>
        <taxon>Thermosulfidibacteraceae</taxon>
    </lineage>
</organism>
<evidence type="ECO:0000313" key="3">
    <source>
        <dbReference type="Proteomes" id="UP000063234"/>
    </source>
</evidence>
<accession>A0A0S3QVN2</accession>
<evidence type="ECO:0000313" key="2">
    <source>
        <dbReference type="EMBL" id="BAT72379.1"/>
    </source>
</evidence>
<evidence type="ECO:0000259" key="1">
    <source>
        <dbReference type="Pfam" id="PF13372"/>
    </source>
</evidence>
<dbReference type="STRING" id="1298851.TST_1593"/>
<keyword evidence="3" id="KW-1185">Reference proteome</keyword>
<proteinExistence type="predicted"/>